<dbReference type="InterPro" id="IPR052432">
    <property type="entry name" value="PITP/CRAL-TRIO"/>
</dbReference>
<dbReference type="InterPro" id="IPR036865">
    <property type="entry name" value="CRAL-TRIO_dom_sf"/>
</dbReference>
<protein>
    <submittedName>
        <fullName evidence="2">Putative phosphatidylinositol transfer protein pdr16</fullName>
    </submittedName>
</protein>
<evidence type="ECO:0000313" key="2">
    <source>
        <dbReference type="EMBL" id="JAI17381.1"/>
    </source>
</evidence>
<sequence>MSQENAQPVNPDDLTDLKNRMKLISEADPKQYHNEYSLKRYLRAFKTVDAAFQAILKTNKWREEYGVKNLAETDAVKENMDKARVLRHRDCIGRPVIYIPAKNHNANERNIDDLTKFIVYCLEEACKKCFEEVTDNLCIVFDLNEFSTACMDYQLIKNLIWLLSKHYPERLGACIIINSPTIFSTIWPVIRAWLDDNTAKKVVFVNSEEELCKFLIPDILPTDM</sequence>
<dbReference type="PANTHER" id="PTHR46590">
    <property type="entry name" value="PHOSPHATIDYLINOSITOL TRANSFER PROTEIN CSR1-RELATED"/>
    <property type="match status" value="1"/>
</dbReference>
<feature type="domain" description="CRAL-TRIO" evidence="1">
    <location>
        <begin position="73"/>
        <end position="224"/>
    </location>
</feature>
<dbReference type="InterPro" id="IPR036273">
    <property type="entry name" value="CRAL/TRIO_N_dom_sf"/>
</dbReference>
<accession>A0A0K8TTA3</accession>
<dbReference type="EMBL" id="GDAI01000222">
    <property type="protein sequence ID" value="JAI17381.1"/>
    <property type="molecule type" value="mRNA"/>
</dbReference>
<dbReference type="Gene3D" id="3.40.525.10">
    <property type="entry name" value="CRAL-TRIO lipid binding domain"/>
    <property type="match status" value="1"/>
</dbReference>
<dbReference type="CDD" id="cd00170">
    <property type="entry name" value="SEC14"/>
    <property type="match status" value="1"/>
</dbReference>
<dbReference type="PROSITE" id="PS50191">
    <property type="entry name" value="CRAL_TRIO"/>
    <property type="match status" value="1"/>
</dbReference>
<evidence type="ECO:0000259" key="1">
    <source>
        <dbReference type="PROSITE" id="PS50191"/>
    </source>
</evidence>
<dbReference type="InterPro" id="IPR001251">
    <property type="entry name" value="CRAL-TRIO_dom"/>
</dbReference>
<dbReference type="Pfam" id="PF00650">
    <property type="entry name" value="CRAL_TRIO"/>
    <property type="match status" value="1"/>
</dbReference>
<reference evidence="2" key="1">
    <citation type="journal article" date="2015" name="Insect Biochem. Mol. Biol.">
        <title>An insight into the sialome of the horse fly, Tabanus bromius.</title>
        <authorList>
            <person name="Ribeiro J.M."/>
            <person name="Kazimirova M."/>
            <person name="Takac P."/>
            <person name="Andersen J.F."/>
            <person name="Francischetti I.M."/>
        </authorList>
    </citation>
    <scope>NUCLEOTIDE SEQUENCE</scope>
</reference>
<dbReference type="AlphaFoldDB" id="A0A0K8TTA3"/>
<dbReference type="SUPFAM" id="SSF46938">
    <property type="entry name" value="CRAL/TRIO N-terminal domain"/>
    <property type="match status" value="1"/>
</dbReference>
<name>A0A0K8TTA3_TABBR</name>
<proteinExistence type="evidence at transcript level"/>
<dbReference type="PANTHER" id="PTHR46590:SF1">
    <property type="entry name" value="PHOSPHATIDYLINOSITOL TRANSFER PROTEIN CSR1"/>
    <property type="match status" value="1"/>
</dbReference>
<organism evidence="2">
    <name type="scientific">Tabanus bromius</name>
    <name type="common">Band-eyed brown horse fly</name>
    <dbReference type="NCBI Taxonomy" id="304241"/>
    <lineage>
        <taxon>Eukaryota</taxon>
        <taxon>Metazoa</taxon>
        <taxon>Ecdysozoa</taxon>
        <taxon>Arthropoda</taxon>
        <taxon>Hexapoda</taxon>
        <taxon>Insecta</taxon>
        <taxon>Pterygota</taxon>
        <taxon>Neoptera</taxon>
        <taxon>Endopterygota</taxon>
        <taxon>Diptera</taxon>
        <taxon>Brachycera</taxon>
        <taxon>Tabanomorpha</taxon>
        <taxon>Tabanoidea</taxon>
        <taxon>Tabanidae</taxon>
        <taxon>Tabanus</taxon>
    </lineage>
</organism>
<dbReference type="SMART" id="SM00516">
    <property type="entry name" value="SEC14"/>
    <property type="match status" value="1"/>
</dbReference>
<dbReference type="SUPFAM" id="SSF52087">
    <property type="entry name" value="CRAL/TRIO domain"/>
    <property type="match status" value="1"/>
</dbReference>